<evidence type="ECO:0000313" key="1">
    <source>
        <dbReference type="EMBL" id="KAL3394105.1"/>
    </source>
</evidence>
<dbReference type="AlphaFoldDB" id="A0ABD2WMB3"/>
<sequence>MFRERVERVHNHSRASLKKQLDGFKLWFNQDDSNASSTFYVDSDYESLSLNNSKASHRGYKYIYENHIRVRHSSRRCSCHESAIIFRRRADLLHTPLLPHIYLPLHCYVLLKKEREPETILYLLMFVLAPMRSSYVCINARRESSVLLHVEDTNVVEAHPRYTHARTHARSHKLY</sequence>
<accession>A0ABD2WMB3</accession>
<protein>
    <submittedName>
        <fullName evidence="1">Uncharacterized protein</fullName>
    </submittedName>
</protein>
<keyword evidence="2" id="KW-1185">Reference proteome</keyword>
<dbReference type="Proteomes" id="UP001627154">
    <property type="component" value="Unassembled WGS sequence"/>
</dbReference>
<evidence type="ECO:0000313" key="2">
    <source>
        <dbReference type="Proteomes" id="UP001627154"/>
    </source>
</evidence>
<organism evidence="1 2">
    <name type="scientific">Trichogramma kaykai</name>
    <dbReference type="NCBI Taxonomy" id="54128"/>
    <lineage>
        <taxon>Eukaryota</taxon>
        <taxon>Metazoa</taxon>
        <taxon>Ecdysozoa</taxon>
        <taxon>Arthropoda</taxon>
        <taxon>Hexapoda</taxon>
        <taxon>Insecta</taxon>
        <taxon>Pterygota</taxon>
        <taxon>Neoptera</taxon>
        <taxon>Endopterygota</taxon>
        <taxon>Hymenoptera</taxon>
        <taxon>Apocrita</taxon>
        <taxon>Proctotrupomorpha</taxon>
        <taxon>Chalcidoidea</taxon>
        <taxon>Trichogrammatidae</taxon>
        <taxon>Trichogramma</taxon>
    </lineage>
</organism>
<proteinExistence type="predicted"/>
<reference evidence="1 2" key="1">
    <citation type="journal article" date="2024" name="bioRxiv">
        <title>A reference genome for Trichogramma kaykai: A tiny desert-dwelling parasitoid wasp with competing sex-ratio distorters.</title>
        <authorList>
            <person name="Culotta J."/>
            <person name="Lindsey A.R."/>
        </authorList>
    </citation>
    <scope>NUCLEOTIDE SEQUENCE [LARGE SCALE GENOMIC DNA]</scope>
    <source>
        <strain evidence="1 2">KSX58</strain>
    </source>
</reference>
<dbReference type="EMBL" id="JBJJXI010000092">
    <property type="protein sequence ID" value="KAL3394105.1"/>
    <property type="molecule type" value="Genomic_DNA"/>
</dbReference>
<name>A0ABD2WMB3_9HYME</name>
<comment type="caution">
    <text evidence="1">The sequence shown here is derived from an EMBL/GenBank/DDBJ whole genome shotgun (WGS) entry which is preliminary data.</text>
</comment>
<gene>
    <name evidence="1" type="ORF">TKK_011158</name>
</gene>